<dbReference type="AlphaFoldDB" id="A0A0F9CRW9"/>
<dbReference type="SUPFAM" id="SSF52218">
    <property type="entry name" value="Flavoproteins"/>
    <property type="match status" value="1"/>
</dbReference>
<comment type="caution">
    <text evidence="8">The sequence shown here is derived from an EMBL/GenBank/DDBJ whole genome shotgun (WGS) entry which is preliminary data.</text>
</comment>
<dbReference type="InterPro" id="IPR003680">
    <property type="entry name" value="Flavodoxin_fold"/>
</dbReference>
<reference evidence="8" key="1">
    <citation type="journal article" date="2015" name="Nature">
        <title>Complex archaea that bridge the gap between prokaryotes and eukaryotes.</title>
        <authorList>
            <person name="Spang A."/>
            <person name="Saw J.H."/>
            <person name="Jorgensen S.L."/>
            <person name="Zaremba-Niedzwiedzka K."/>
            <person name="Martijn J."/>
            <person name="Lind A.E."/>
            <person name="van Eijk R."/>
            <person name="Schleper C."/>
            <person name="Guy L."/>
            <person name="Ettema T.J."/>
        </authorList>
    </citation>
    <scope>NUCLEOTIDE SEQUENCE</scope>
</reference>
<dbReference type="EMBL" id="LAZR01031986">
    <property type="protein sequence ID" value="KKL52178.1"/>
    <property type="molecule type" value="Genomic_DNA"/>
</dbReference>
<evidence type="ECO:0000256" key="5">
    <source>
        <dbReference type="ARBA" id="ARBA00024061"/>
    </source>
</evidence>
<evidence type="ECO:0000259" key="7">
    <source>
        <dbReference type="Pfam" id="PF02525"/>
    </source>
</evidence>
<evidence type="ECO:0000256" key="1">
    <source>
        <dbReference type="ARBA" id="ARBA00022630"/>
    </source>
</evidence>
<dbReference type="PANTHER" id="PTHR43741">
    <property type="entry name" value="FMN-DEPENDENT NADH-AZOREDUCTASE 1"/>
    <property type="match status" value="1"/>
</dbReference>
<keyword evidence="4" id="KW-0520">NAD</keyword>
<dbReference type="Pfam" id="PF02525">
    <property type="entry name" value="Flavodoxin_2"/>
    <property type="match status" value="1"/>
</dbReference>
<organism evidence="8">
    <name type="scientific">marine sediment metagenome</name>
    <dbReference type="NCBI Taxonomy" id="412755"/>
    <lineage>
        <taxon>unclassified sequences</taxon>
        <taxon>metagenomes</taxon>
        <taxon>ecological metagenomes</taxon>
    </lineage>
</organism>
<dbReference type="InterPro" id="IPR029039">
    <property type="entry name" value="Flavoprotein-like_sf"/>
</dbReference>
<proteinExistence type="inferred from homology"/>
<keyword evidence="2" id="KW-0288">FMN</keyword>
<dbReference type="HAMAP" id="MF_01216">
    <property type="entry name" value="Azoreductase_type1"/>
    <property type="match status" value="1"/>
</dbReference>
<evidence type="ECO:0000256" key="3">
    <source>
        <dbReference type="ARBA" id="ARBA00023002"/>
    </source>
</evidence>
<comment type="catalytic activity">
    <reaction evidence="6">
        <text>N,N-dimethyl-1,4-phenylenediamine + anthranilate + 2 NAD(+) = 2-(4-dimethylaminophenyl)diazenylbenzoate + 2 NADH + 2 H(+)</text>
        <dbReference type="Rhea" id="RHEA:55872"/>
        <dbReference type="ChEBI" id="CHEBI:15378"/>
        <dbReference type="ChEBI" id="CHEBI:15783"/>
        <dbReference type="ChEBI" id="CHEBI:16567"/>
        <dbReference type="ChEBI" id="CHEBI:57540"/>
        <dbReference type="ChEBI" id="CHEBI:57945"/>
        <dbReference type="ChEBI" id="CHEBI:71579"/>
        <dbReference type="EC" id="1.7.1.17"/>
    </reaction>
    <physiologicalReaction direction="right-to-left" evidence="6">
        <dbReference type="Rhea" id="RHEA:55874"/>
    </physiologicalReaction>
</comment>
<gene>
    <name evidence="8" type="ORF">LCGC14_2288090</name>
</gene>
<sequence length="197" mass="20732">MSTLRIDSSANTTDSVTRTLTDRIIETLGDTDVTVRDLAREPLPQITHTWAIARVTPEADRSDEQSEALAESDKLVAELLTADTIVIGAPIYNFSVPASLKAWIDLVARVGVTFRYTEAGPEGLVKGKRVIVAMASGGVPAGSEADFNTGYLRAVLGFMGMTDVTIVSADALATDPEGTIARANDAVDALPQAAKAA</sequence>
<dbReference type="PANTHER" id="PTHR43741:SF4">
    <property type="entry name" value="FMN-DEPENDENT NADH:QUINONE OXIDOREDUCTASE"/>
    <property type="match status" value="1"/>
</dbReference>
<protein>
    <recommendedName>
        <fullName evidence="5">FMN-dependent NADH-azoreductase</fullName>
        <ecNumber evidence="5">1.7.1.17</ecNumber>
    </recommendedName>
</protein>
<feature type="domain" description="Flavodoxin-like fold" evidence="7">
    <location>
        <begin position="1"/>
        <end position="186"/>
    </location>
</feature>
<evidence type="ECO:0000313" key="8">
    <source>
        <dbReference type="EMBL" id="KKL52178.1"/>
    </source>
</evidence>
<name>A0A0F9CRW9_9ZZZZ</name>
<keyword evidence="3" id="KW-0560">Oxidoreductase</keyword>
<evidence type="ECO:0000256" key="6">
    <source>
        <dbReference type="ARBA" id="ARBA00048542"/>
    </source>
</evidence>
<dbReference type="GO" id="GO:0010181">
    <property type="term" value="F:FMN binding"/>
    <property type="evidence" value="ECO:0007669"/>
    <property type="project" value="InterPro"/>
</dbReference>
<evidence type="ECO:0000256" key="4">
    <source>
        <dbReference type="ARBA" id="ARBA00023027"/>
    </source>
</evidence>
<dbReference type="InterPro" id="IPR023048">
    <property type="entry name" value="NADH:quinone_OxRdtase_FMN_depd"/>
</dbReference>
<evidence type="ECO:0000256" key="2">
    <source>
        <dbReference type="ARBA" id="ARBA00022643"/>
    </source>
</evidence>
<dbReference type="EC" id="1.7.1.17" evidence="5"/>
<keyword evidence="1" id="KW-0285">Flavoprotein</keyword>
<dbReference type="InterPro" id="IPR050104">
    <property type="entry name" value="FMN-dep_NADH:Q_OxRdtase_AzoR1"/>
</dbReference>
<dbReference type="GO" id="GO:0016655">
    <property type="term" value="F:oxidoreductase activity, acting on NAD(P)H, quinone or similar compound as acceptor"/>
    <property type="evidence" value="ECO:0007669"/>
    <property type="project" value="InterPro"/>
</dbReference>
<accession>A0A0F9CRW9</accession>
<dbReference type="Gene3D" id="3.40.50.360">
    <property type="match status" value="1"/>
</dbReference>